<feature type="region of interest" description="Disordered" evidence="1">
    <location>
        <begin position="18"/>
        <end position="52"/>
    </location>
</feature>
<dbReference type="AlphaFoldDB" id="A0A251XF16"/>
<feature type="region of interest" description="Disordered" evidence="1">
    <location>
        <begin position="80"/>
        <end position="108"/>
    </location>
</feature>
<accession>A0A251XF16</accession>
<evidence type="ECO:0000313" key="2">
    <source>
        <dbReference type="EMBL" id="OUE00851.1"/>
    </source>
</evidence>
<keyword evidence="3" id="KW-1185">Reference proteome</keyword>
<dbReference type="EMBL" id="MDHH01000004">
    <property type="protein sequence ID" value="OUE00851.1"/>
    <property type="molecule type" value="Genomic_DNA"/>
</dbReference>
<evidence type="ECO:0000256" key="1">
    <source>
        <dbReference type="SAM" id="MobiDB-lite"/>
    </source>
</evidence>
<sequence>MRVWWWMTSATMKFRNFSAKAGSSRDSSARARRRRIWRRSRSGSAAGSPCAAFSRPTDCVNLKRSASRCTRAASMLSMLPRISPSSSRAARASSSRGAPAGPVFSGMR</sequence>
<proteinExistence type="predicted"/>
<evidence type="ECO:0000313" key="3">
    <source>
        <dbReference type="Proteomes" id="UP000195062"/>
    </source>
</evidence>
<comment type="caution">
    <text evidence="2">The sequence shown here is derived from an EMBL/GenBank/DDBJ whole genome shotgun (WGS) entry which is preliminary data.</text>
</comment>
<name>A0A251XF16_CLAMM</name>
<feature type="compositionally biased region" description="Basic residues" evidence="1">
    <location>
        <begin position="30"/>
        <end position="41"/>
    </location>
</feature>
<feature type="compositionally biased region" description="Low complexity" evidence="1">
    <location>
        <begin position="83"/>
        <end position="102"/>
    </location>
</feature>
<organism evidence="2 3">
    <name type="scientific">Clavibacter michiganensis subsp. michiganensis</name>
    <dbReference type="NCBI Taxonomy" id="33013"/>
    <lineage>
        <taxon>Bacteria</taxon>
        <taxon>Bacillati</taxon>
        <taxon>Actinomycetota</taxon>
        <taxon>Actinomycetes</taxon>
        <taxon>Micrococcales</taxon>
        <taxon>Microbacteriaceae</taxon>
        <taxon>Clavibacter</taxon>
    </lineage>
</organism>
<reference evidence="2 3" key="1">
    <citation type="submission" date="2016-08" db="EMBL/GenBank/DDBJ databases">
        <title>Genome sequence of Clavibacter michiganensis subsp. michiganensis strain CASJ007.</title>
        <authorList>
            <person name="Thapa S.P."/>
            <person name="Coaker G."/>
        </authorList>
    </citation>
    <scope>NUCLEOTIDE SEQUENCE [LARGE SCALE GENOMIC DNA]</scope>
    <source>
        <strain evidence="2">CASJ007</strain>
    </source>
</reference>
<gene>
    <name evidence="2" type="ORF">CMMCAS07_15545</name>
</gene>
<feature type="compositionally biased region" description="Low complexity" evidence="1">
    <location>
        <begin position="42"/>
        <end position="52"/>
    </location>
</feature>
<protein>
    <submittedName>
        <fullName evidence="2">Uncharacterized protein</fullName>
    </submittedName>
</protein>
<dbReference type="Proteomes" id="UP000195062">
    <property type="component" value="Unassembled WGS sequence"/>
</dbReference>